<feature type="compositionally biased region" description="Basic and acidic residues" evidence="2">
    <location>
        <begin position="14"/>
        <end position="23"/>
    </location>
</feature>
<name>U4LTB1_PYROM</name>
<evidence type="ECO:0000313" key="4">
    <source>
        <dbReference type="Proteomes" id="UP000018144"/>
    </source>
</evidence>
<gene>
    <name evidence="3" type="ORF">PCON_09015</name>
</gene>
<feature type="compositionally biased region" description="Basic and acidic residues" evidence="2">
    <location>
        <begin position="208"/>
        <end position="246"/>
    </location>
</feature>
<dbReference type="Proteomes" id="UP000018144">
    <property type="component" value="Unassembled WGS sequence"/>
</dbReference>
<dbReference type="AlphaFoldDB" id="U4LTB1"/>
<organism evidence="3 4">
    <name type="scientific">Pyronema omphalodes (strain CBS 100304)</name>
    <name type="common">Pyronema confluens</name>
    <dbReference type="NCBI Taxonomy" id="1076935"/>
    <lineage>
        <taxon>Eukaryota</taxon>
        <taxon>Fungi</taxon>
        <taxon>Dikarya</taxon>
        <taxon>Ascomycota</taxon>
        <taxon>Pezizomycotina</taxon>
        <taxon>Pezizomycetes</taxon>
        <taxon>Pezizales</taxon>
        <taxon>Pyronemataceae</taxon>
        <taxon>Pyronema</taxon>
    </lineage>
</organism>
<keyword evidence="1" id="KW-0175">Coiled coil</keyword>
<evidence type="ECO:0000256" key="1">
    <source>
        <dbReference type="SAM" id="Coils"/>
    </source>
</evidence>
<dbReference type="PANTHER" id="PTHR34117">
    <property type="entry name" value="STYLE CELL-CYCLE INHIBITOR 1"/>
    <property type="match status" value="1"/>
</dbReference>
<dbReference type="InterPro" id="IPR044688">
    <property type="entry name" value="SCI-1-like"/>
</dbReference>
<sequence length="349" mass="40559">MSDSSRHHSRRHRDRDGHRERDSSRRRHRERDSSGSRRDSRRDRGRTEKSERPSKKRTRSPPPTLPMNAIPIGTRDFDLLSSVFSSYLDVQKGLNLSELDERMAKSRFKSFVSHYNRGELARGWYERVLQIQLHGAPPVSAPNIALENSINALVSEAAQRAPPPKRSRRDEPSSDEDSSEDEFGPRPPGEEEQRARKGPRAPGFQELELQKELAEEDREAQREDLRWERKMDRKRQKEALEDLVPRAEAGTRERMLEKKKEVGEKMRAFREKSAEVEEVNDEVVFGGGEQTLAQKKAAMERKKNERELRREQILKARIAEREERVQGMKEKEERTMAMLKSLAASRFGA</sequence>
<feature type="region of interest" description="Disordered" evidence="2">
    <location>
        <begin position="156"/>
        <end position="246"/>
    </location>
</feature>
<dbReference type="eggNOG" id="ENOG502RA14">
    <property type="taxonomic scope" value="Eukaryota"/>
</dbReference>
<reference evidence="3 4" key="1">
    <citation type="journal article" date="2013" name="PLoS Genet.">
        <title>The genome and development-dependent transcriptomes of Pyronema confluens: a window into fungal evolution.</title>
        <authorList>
            <person name="Traeger S."/>
            <person name="Altegoer F."/>
            <person name="Freitag M."/>
            <person name="Gabaldon T."/>
            <person name="Kempken F."/>
            <person name="Kumar A."/>
            <person name="Marcet-Houben M."/>
            <person name="Poggeler S."/>
            <person name="Stajich J.E."/>
            <person name="Nowrousian M."/>
        </authorList>
    </citation>
    <scope>NUCLEOTIDE SEQUENCE [LARGE SCALE GENOMIC DNA]</scope>
    <source>
        <strain evidence="4">CBS 100304</strain>
        <tissue evidence="3">Vegetative mycelium</tissue>
    </source>
</reference>
<keyword evidence="4" id="KW-1185">Reference proteome</keyword>
<dbReference type="EMBL" id="HF935464">
    <property type="protein sequence ID" value="CCX30676.1"/>
    <property type="molecule type" value="Genomic_DNA"/>
</dbReference>
<dbReference type="OrthoDB" id="2139939at2759"/>
<feature type="region of interest" description="Disordered" evidence="2">
    <location>
        <begin position="1"/>
        <end position="69"/>
    </location>
</feature>
<accession>U4LTB1</accession>
<feature type="compositionally biased region" description="Basic and acidic residues" evidence="2">
    <location>
        <begin position="30"/>
        <end position="53"/>
    </location>
</feature>
<protein>
    <submittedName>
        <fullName evidence="3">Uncharacterized protein</fullName>
    </submittedName>
</protein>
<dbReference type="PANTHER" id="PTHR34117:SF1">
    <property type="entry name" value="STYLE CELL-CYCLE INHIBITOR 1"/>
    <property type="match status" value="1"/>
</dbReference>
<feature type="coiled-coil region" evidence="1">
    <location>
        <begin position="252"/>
        <end position="331"/>
    </location>
</feature>
<evidence type="ECO:0000313" key="3">
    <source>
        <dbReference type="EMBL" id="CCX30676.1"/>
    </source>
</evidence>
<dbReference type="OMA" id="MFAMYLD"/>
<evidence type="ECO:0000256" key="2">
    <source>
        <dbReference type="SAM" id="MobiDB-lite"/>
    </source>
</evidence>
<proteinExistence type="predicted"/>
<feature type="compositionally biased region" description="Acidic residues" evidence="2">
    <location>
        <begin position="173"/>
        <end position="182"/>
    </location>
</feature>